<dbReference type="PANTHER" id="PTHR23169:SF20">
    <property type="entry name" value="PLECTIN"/>
    <property type="match status" value="1"/>
</dbReference>
<feature type="compositionally biased region" description="Polar residues" evidence="8">
    <location>
        <begin position="1739"/>
        <end position="1764"/>
    </location>
</feature>
<dbReference type="GO" id="GO:0030506">
    <property type="term" value="F:ankyrin binding"/>
    <property type="evidence" value="ECO:0007669"/>
    <property type="project" value="TreeGrafter"/>
</dbReference>
<feature type="region of interest" description="Disordered" evidence="8">
    <location>
        <begin position="1705"/>
        <end position="1777"/>
    </location>
</feature>
<dbReference type="GO" id="GO:0005200">
    <property type="term" value="F:structural constituent of cytoskeleton"/>
    <property type="evidence" value="ECO:0007669"/>
    <property type="project" value="TreeGrafter"/>
</dbReference>
<dbReference type="SUPFAM" id="SSF75399">
    <property type="entry name" value="Plakin repeat"/>
    <property type="match status" value="3"/>
</dbReference>
<dbReference type="GeneTree" id="ENSGT00940000162855"/>
<feature type="coiled-coil region" evidence="7">
    <location>
        <begin position="104"/>
        <end position="209"/>
    </location>
</feature>
<keyword evidence="9" id="KW-0472">Membrane</keyword>
<comment type="subcellular location">
    <subcellularLocation>
        <location evidence="1">Cell junction</location>
    </subcellularLocation>
</comment>
<keyword evidence="11" id="KW-1185">Reference proteome</keyword>
<dbReference type="InterPro" id="IPR035915">
    <property type="entry name" value="Plakin_repeat_sf"/>
</dbReference>
<evidence type="ECO:0000256" key="1">
    <source>
        <dbReference type="ARBA" id="ARBA00004282"/>
    </source>
</evidence>
<evidence type="ECO:0000256" key="4">
    <source>
        <dbReference type="ARBA" id="ARBA00022737"/>
    </source>
</evidence>
<dbReference type="FunFam" id="3.90.1290.10:FF:000001">
    <property type="entry name" value="Plectin a"/>
    <property type="match status" value="1"/>
</dbReference>
<sequence length="2234" mass="250921">MRKLAEESSALKLAAETDVLHMRTSMEEVEQQRTALSEELTLVKQDMGQALDQKNMLEDELFQVKKQVQELMQCKVLAEEEITKNSLQQSEMTQRALDEEATKLVNTIAEVAQLKDMLDEMMRKRKQAEDEAAQQKAEVEHIREEKVAAIQAERHLKEEVERALLDRESEQKELRMMAEKEAQEHQRLVAEAADQQHSAEQELALLRIQFEGDLEKQRATLNDAVSQRHTIECEIHTLHLEVTKTANEKAKLETELQCLRVAVNEAAQQKAQAEVEAQRQKQLAMEEADKKQKAEEEASRLAQAEKYSTNCYLEAMKELEDLRIKAAEALKKKEEAEKEAAQQLELAKAATQKQLEAEEQARRAASQYKEGEIQQPQAEEQLYAQRLQKSAEQAQRLAEEVQLAKQKAEEQAFICQQQAQDVEVLRAKAENAAELAAQAQRDADILRKQAEDEAQNKVQAAQEAKQQQELAKRELEKQKQLVEVTGKQKVLVEQQLEKLQVQLQKSDKQQVVVEKELEKMRDEAKLAAKQNKHLEEEHATFKIQLEELLVMKIKSQEEIQQLTEIQEKEKRLLLEKEEEKVKVLAAEAEKLRADAEMSARLQKDVEEELFEQCKLAEKIMKEKTEALEKAKRAQQEVFEVHKHCEDAEKHLRTVASGHDKLEEQLRHDAEHHQKALQEELRKRTVLQAEAQQLKNVVDELTREHLQTQAEAQKAHAEAQEVSSKLMTLQEGIAHKASVCDASVQKDNGEKPKPEAICFDIAVTAQPEFEDKSVMVDMTQTAEMPAGGAPENVMVEAKVQEAQLESKTDSLMSVEVATQVAFEEASGAMSESEKEARLSESNLIHEAQTLRKRIEEETSKHNVEKETLMMQQNILEEQKLQLQKIFEDELKNAKALLDVETKKRRKQEEDNVHLCAQMQEALREQKRAQIDIQKKQEKLLGLEQQKALKEKKEREEEHLLLKDQLKDQELQEKRSLEKQRLELAMLQSNVGKEVEQQNDSSVQSSFEIEKGEVSASTSVVKQATMTTTTTTTTTYMYSMKDTAKALEEVLITIPCGQMMGKTLTVWEVLHSSLIQESSSQNIISTYREGKTSTIKIIVIIVEIIEAGAAKTDRTKLISIRGIRHPVTLETLIQTGLLSEETASLVLKEKKTIEEVSASLKSCLQGTGTIAGVVVESTNETMDVYRAMKVGLLKPGIALELLEAQAATGFLLSPLWNERLTVEQAAQKQLISLDIKEKLLIAEKAVTGFKDLYTGKLLGIGQVLQKSESLRDLAVRLLEAQLATGGIIDPQLSVRLPLAVAHERGLLDAKMMQILTGGSCTARCYHDPITDEMCSYKELLLKCRFVVGLHILPIKEVPKERKLSSRSSVRKRKVLIIDPDSGKDLSIYEAYRQSIIDWNTYQELIEQESEWEEIVTSSAEEGTLSSVLIDRKSGRQFDIQQALANGTLSQRSLEQYRAGDLPVFELGAILTGKVKYPHTFPSEDNIQHLQQQQPLAEHTEEIGPVAGIINVGNMEKMSVMEAMQRGLVNRSTGRRLLEAQACTGGIMDINTGHRLSTESALKADLIDTFLFDQLTVAEKAYCGFWDTETKSLIPPSQALLKDLLFPEMAMYLLQVQYITGGLVEPGKEEKKKRMSLSDFQEKGYIDVQTVQKLKDMTTYPKCLTCPKNKKYISFKEALDSSIVDPQTGLKFLEAIANEAAACIRDQTGSDSASGFSGGSGSNLPGNVPFGATEQGGHRQSRNGSSFEQESWSSNTRQMRFESSQMNEKGLPETPGPSTSLALLAEGFSRNVEAENGGATQNATTKYNQNIDQDNKTPPFLVDCSVLEGGVPSGTEHLKFFLTETPEYGQDGRLIDDGSSSFPLTHDPQGDFKVNFFGDGSMTERHNLTPGTEPFPVPNIIEYPQHSCPCAGDTLFTHSSRPNNISIPEFSQYEHLPNNAVLQKQSFWAASATFNKLQTRSTNCPTAPRTCNKEDENISNVDNKRETRFLGSLMEKASCSKDMDCTPNVSSNTDDGEDENFAGKKATNPFSISENLCFADFQRWQEIQTELMPQITTVECACNQVAVYFGLDKMLIGESGSGGDLVNRCLALLQTLPRVVRCSRNAKLHKCTMLYLSADLITGTKGLRAFTSKVPTSSTTLFSCLEKQIVMPLNPVKAVSFPSRSFLSPLSFWHLSAALLLCHWCDGVSDMLTCALLFAMLLIIILPFIPACATQWILPLHCCSKCIFHRPRMYKLV</sequence>
<feature type="region of interest" description="Disordered" evidence="8">
    <location>
        <begin position="355"/>
        <end position="376"/>
    </location>
</feature>
<keyword evidence="9" id="KW-0812">Transmembrane</keyword>
<feature type="transmembrane region" description="Helical" evidence="9">
    <location>
        <begin position="2193"/>
        <end position="2215"/>
    </location>
</feature>
<organism evidence="10 11">
    <name type="scientific">Eptatretus burgeri</name>
    <name type="common">Inshore hagfish</name>
    <dbReference type="NCBI Taxonomy" id="7764"/>
    <lineage>
        <taxon>Eukaryota</taxon>
        <taxon>Metazoa</taxon>
        <taxon>Chordata</taxon>
        <taxon>Craniata</taxon>
        <taxon>Vertebrata</taxon>
        <taxon>Cyclostomata</taxon>
        <taxon>Myxini</taxon>
        <taxon>Myxiniformes</taxon>
        <taxon>Myxinidae</taxon>
        <taxon>Eptatretinae</taxon>
        <taxon>Eptatretus</taxon>
    </lineage>
</organism>
<keyword evidence="9" id="KW-1133">Transmembrane helix</keyword>
<dbReference type="GO" id="GO:0005925">
    <property type="term" value="C:focal adhesion"/>
    <property type="evidence" value="ECO:0007669"/>
    <property type="project" value="TreeGrafter"/>
</dbReference>
<dbReference type="Pfam" id="PF00681">
    <property type="entry name" value="Plectin"/>
    <property type="match status" value="4"/>
</dbReference>
<evidence type="ECO:0000256" key="6">
    <source>
        <dbReference type="ARBA" id="ARBA00023054"/>
    </source>
</evidence>
<keyword evidence="3" id="KW-0597">Phosphoprotein</keyword>
<dbReference type="GO" id="GO:0031581">
    <property type="term" value="P:hemidesmosome assembly"/>
    <property type="evidence" value="ECO:0007669"/>
    <property type="project" value="TreeGrafter"/>
</dbReference>
<dbReference type="SMART" id="SM00250">
    <property type="entry name" value="PLEC"/>
    <property type="match status" value="11"/>
</dbReference>
<dbReference type="Gene3D" id="3.90.1290.10">
    <property type="entry name" value="Plakin repeat"/>
    <property type="match status" value="2"/>
</dbReference>
<evidence type="ECO:0008006" key="12">
    <source>
        <dbReference type="Google" id="ProtNLM"/>
    </source>
</evidence>
<accession>A0A8C4R0D5</accession>
<dbReference type="GO" id="GO:0030056">
    <property type="term" value="C:hemidesmosome"/>
    <property type="evidence" value="ECO:0007669"/>
    <property type="project" value="TreeGrafter"/>
</dbReference>
<dbReference type="GO" id="GO:0045104">
    <property type="term" value="P:intermediate filament cytoskeleton organization"/>
    <property type="evidence" value="ECO:0007669"/>
    <property type="project" value="InterPro"/>
</dbReference>
<evidence type="ECO:0000313" key="11">
    <source>
        <dbReference type="Proteomes" id="UP000694388"/>
    </source>
</evidence>
<feature type="coiled-coil region" evidence="7">
    <location>
        <begin position="662"/>
        <end position="717"/>
    </location>
</feature>
<dbReference type="GO" id="GO:0042383">
    <property type="term" value="C:sarcolemma"/>
    <property type="evidence" value="ECO:0007669"/>
    <property type="project" value="TreeGrafter"/>
</dbReference>
<keyword evidence="4" id="KW-0677">Repeat</keyword>
<protein>
    <recommendedName>
        <fullName evidence="12">Plectin</fullName>
    </recommendedName>
</protein>
<name>A0A8C4R0D5_EPTBU</name>
<dbReference type="InterPro" id="IPR001101">
    <property type="entry name" value="Plectin_repeat"/>
</dbReference>
<dbReference type="FunFam" id="3.30.160.780:FF:000001">
    <property type="entry name" value="Plectin a"/>
    <property type="match status" value="1"/>
</dbReference>
<dbReference type="Proteomes" id="UP000694388">
    <property type="component" value="Unplaced"/>
</dbReference>
<keyword evidence="6 7" id="KW-0175">Coiled coil</keyword>
<dbReference type="Gene3D" id="3.30.160.780">
    <property type="match status" value="1"/>
</dbReference>
<dbReference type="GO" id="GO:0008307">
    <property type="term" value="F:structural constituent of muscle"/>
    <property type="evidence" value="ECO:0007669"/>
    <property type="project" value="TreeGrafter"/>
</dbReference>
<comment type="similarity">
    <text evidence="2">Belongs to the plakin or cytolinker family.</text>
</comment>
<evidence type="ECO:0000256" key="8">
    <source>
        <dbReference type="SAM" id="MobiDB-lite"/>
    </source>
</evidence>
<dbReference type="FunFam" id="3.90.1290.10:FF:000002">
    <property type="entry name" value="Plectin a"/>
    <property type="match status" value="1"/>
</dbReference>
<dbReference type="OMA" id="XIAGASA"/>
<dbReference type="GO" id="GO:0048471">
    <property type="term" value="C:perinuclear region of cytoplasm"/>
    <property type="evidence" value="ECO:0007669"/>
    <property type="project" value="TreeGrafter"/>
</dbReference>
<evidence type="ECO:0000256" key="5">
    <source>
        <dbReference type="ARBA" id="ARBA00022949"/>
    </source>
</evidence>
<keyword evidence="5" id="KW-0965">Cell junction</keyword>
<evidence type="ECO:0000256" key="2">
    <source>
        <dbReference type="ARBA" id="ARBA00009109"/>
    </source>
</evidence>
<feature type="coiled-coil region" evidence="7">
    <location>
        <begin position="889"/>
        <end position="981"/>
    </location>
</feature>
<dbReference type="GO" id="GO:0045296">
    <property type="term" value="F:cadherin binding"/>
    <property type="evidence" value="ECO:0007669"/>
    <property type="project" value="TreeGrafter"/>
</dbReference>
<dbReference type="GO" id="GO:0042060">
    <property type="term" value="P:wound healing"/>
    <property type="evidence" value="ECO:0007669"/>
    <property type="project" value="TreeGrafter"/>
</dbReference>
<evidence type="ECO:0000313" key="10">
    <source>
        <dbReference type="Ensembl" id="ENSEBUP00000023260.1"/>
    </source>
</evidence>
<reference evidence="10" key="1">
    <citation type="submission" date="2025-08" db="UniProtKB">
        <authorList>
            <consortium name="Ensembl"/>
        </authorList>
    </citation>
    <scope>IDENTIFICATION</scope>
</reference>
<evidence type="ECO:0000256" key="3">
    <source>
        <dbReference type="ARBA" id="ARBA00022553"/>
    </source>
</evidence>
<proteinExistence type="inferred from homology"/>
<evidence type="ECO:0000256" key="9">
    <source>
        <dbReference type="SAM" id="Phobius"/>
    </source>
</evidence>
<reference evidence="10" key="2">
    <citation type="submission" date="2025-09" db="UniProtKB">
        <authorList>
            <consortium name="Ensembl"/>
        </authorList>
    </citation>
    <scope>IDENTIFICATION</scope>
</reference>
<dbReference type="GO" id="GO:0005882">
    <property type="term" value="C:intermediate filament"/>
    <property type="evidence" value="ECO:0007669"/>
    <property type="project" value="TreeGrafter"/>
</dbReference>
<evidence type="ECO:0000256" key="7">
    <source>
        <dbReference type="SAM" id="Coils"/>
    </source>
</evidence>
<dbReference type="Ensembl" id="ENSEBUT00000023836.1">
    <property type="protein sequence ID" value="ENSEBUP00000023260.1"/>
    <property type="gene ID" value="ENSEBUG00000014327.1"/>
</dbReference>
<dbReference type="PANTHER" id="PTHR23169">
    <property type="entry name" value="ENVOPLAKIN"/>
    <property type="match status" value="1"/>
</dbReference>
<dbReference type="InterPro" id="IPR043197">
    <property type="entry name" value="Plakin"/>
</dbReference>